<organism evidence="3 4">
    <name type="scientific">Streptomyces aidingensis</name>
    <dbReference type="NCBI Taxonomy" id="910347"/>
    <lineage>
        <taxon>Bacteria</taxon>
        <taxon>Bacillati</taxon>
        <taxon>Actinomycetota</taxon>
        <taxon>Actinomycetes</taxon>
        <taxon>Kitasatosporales</taxon>
        <taxon>Streptomycetaceae</taxon>
        <taxon>Streptomyces</taxon>
    </lineage>
</organism>
<dbReference type="PANTHER" id="PTHR35526:SF3">
    <property type="entry name" value="ANTI-SIGMA-F FACTOR RSBW"/>
    <property type="match status" value="1"/>
</dbReference>
<dbReference type="Gene3D" id="3.30.565.10">
    <property type="entry name" value="Histidine kinase-like ATPase, C-terminal domain"/>
    <property type="match status" value="1"/>
</dbReference>
<keyword evidence="3" id="KW-0418">Kinase</keyword>
<dbReference type="GO" id="GO:0004674">
    <property type="term" value="F:protein serine/threonine kinase activity"/>
    <property type="evidence" value="ECO:0007669"/>
    <property type="project" value="UniProtKB-KW"/>
</dbReference>
<dbReference type="EMBL" id="FOLM01000001">
    <property type="protein sequence ID" value="SFB85026.1"/>
    <property type="molecule type" value="Genomic_DNA"/>
</dbReference>
<sequence>MLSGDSAPPGREFVMRFTSTPRGARLARRLAAQRLDEWGVEDGSAAHDAMTLVVSELCSNAVRHGLVPGRDFRLRLTADGTRLRAEVTDARAEAAPATVAGGAEESGRGLRLVEHFAERWGWYPAGDGGVAGKTVWAECALTGTEAGR</sequence>
<evidence type="ECO:0000313" key="4">
    <source>
        <dbReference type="Proteomes" id="UP000199207"/>
    </source>
</evidence>
<gene>
    <name evidence="3" type="ORF">SAMN05421773_101254</name>
</gene>
<dbReference type="Proteomes" id="UP000199207">
    <property type="component" value="Unassembled WGS sequence"/>
</dbReference>
<dbReference type="InterPro" id="IPR050267">
    <property type="entry name" value="Anti-sigma-factor_SerPK"/>
</dbReference>
<keyword evidence="4" id="KW-1185">Reference proteome</keyword>
<accession>A0A1I1EE20</accession>
<dbReference type="CDD" id="cd16936">
    <property type="entry name" value="HATPase_RsbW-like"/>
    <property type="match status" value="1"/>
</dbReference>
<dbReference type="AlphaFoldDB" id="A0A1I1EE20"/>
<dbReference type="SUPFAM" id="SSF55874">
    <property type="entry name" value="ATPase domain of HSP90 chaperone/DNA topoisomerase II/histidine kinase"/>
    <property type="match status" value="1"/>
</dbReference>
<dbReference type="STRING" id="910347.SAMN05421773_101254"/>
<dbReference type="InterPro" id="IPR003594">
    <property type="entry name" value="HATPase_dom"/>
</dbReference>
<name>A0A1I1EE20_9ACTN</name>
<keyword evidence="3" id="KW-0808">Transferase</keyword>
<evidence type="ECO:0000256" key="1">
    <source>
        <dbReference type="ARBA" id="ARBA00022527"/>
    </source>
</evidence>
<feature type="domain" description="Histidine kinase/HSP90-like ATPase" evidence="2">
    <location>
        <begin position="17"/>
        <end position="120"/>
    </location>
</feature>
<dbReference type="Pfam" id="PF13581">
    <property type="entry name" value="HATPase_c_2"/>
    <property type="match status" value="1"/>
</dbReference>
<dbReference type="InterPro" id="IPR036890">
    <property type="entry name" value="HATPase_C_sf"/>
</dbReference>
<dbReference type="RefSeq" id="WP_245833726.1">
    <property type="nucleotide sequence ID" value="NZ_FOLM01000001.1"/>
</dbReference>
<evidence type="ECO:0000259" key="2">
    <source>
        <dbReference type="Pfam" id="PF13581"/>
    </source>
</evidence>
<keyword evidence="1" id="KW-0723">Serine/threonine-protein kinase</keyword>
<proteinExistence type="predicted"/>
<reference evidence="3 4" key="1">
    <citation type="submission" date="2016-10" db="EMBL/GenBank/DDBJ databases">
        <authorList>
            <person name="de Groot N.N."/>
        </authorList>
    </citation>
    <scope>NUCLEOTIDE SEQUENCE [LARGE SCALE GENOMIC DNA]</scope>
    <source>
        <strain evidence="3 4">CGMCC 4.5739</strain>
    </source>
</reference>
<evidence type="ECO:0000313" key="3">
    <source>
        <dbReference type="EMBL" id="SFB85026.1"/>
    </source>
</evidence>
<protein>
    <submittedName>
        <fullName evidence="3">Anti-sigma regulatory factor (Ser/Thr protein kinase)</fullName>
    </submittedName>
</protein>
<dbReference type="PANTHER" id="PTHR35526">
    <property type="entry name" value="ANTI-SIGMA-F FACTOR RSBW-RELATED"/>
    <property type="match status" value="1"/>
</dbReference>